<dbReference type="EMBL" id="FOJW01000014">
    <property type="protein sequence ID" value="SFB30164.1"/>
    <property type="molecule type" value="Genomic_DNA"/>
</dbReference>
<sequence>MQWKQIKTLFILCFLILDIYLLVMLTNKEDESEFMLPETPDATFEQQLESEDITISADLPEGEFNQPYITLSRQSFTEEELAFFDDQDNQEMEVMHDNIILSRFEDPVPIPKDADSPSIQEIITDRVLLSENYTFDSWNKDMNVLVFFQKKNDRPIYYNQNGLLLVYLNDENEMIFYTQTMLGDASPREEMKSLIEPMGAIQTLFDGNRLENGDEITDVNMGLHTRLPLESGKQVFSPTWTVTVNDEENFYVNAIENQIVPSDELTFITGEVTHTIETIQNLDDNSEMADFVLRHLNQKLSSTQQSE</sequence>
<accession>A0A1I0ZWN2</accession>
<dbReference type="Pfam" id="PF09648">
    <property type="entry name" value="YycI"/>
    <property type="match status" value="1"/>
</dbReference>
<evidence type="ECO:0000313" key="4">
    <source>
        <dbReference type="Proteomes" id="UP000198642"/>
    </source>
</evidence>
<keyword evidence="4" id="KW-1185">Reference proteome</keyword>
<dbReference type="InterPro" id="IPR018604">
    <property type="entry name" value="YycI-like"/>
</dbReference>
<organism evidence="3 4">
    <name type="scientific">Lentibacillus halodurans</name>
    <dbReference type="NCBI Taxonomy" id="237679"/>
    <lineage>
        <taxon>Bacteria</taxon>
        <taxon>Bacillati</taxon>
        <taxon>Bacillota</taxon>
        <taxon>Bacilli</taxon>
        <taxon>Bacillales</taxon>
        <taxon>Bacillaceae</taxon>
        <taxon>Lentibacillus</taxon>
    </lineage>
</organism>
<dbReference type="AlphaFoldDB" id="A0A1I0ZWN2"/>
<evidence type="ECO:0000259" key="2">
    <source>
        <dbReference type="Pfam" id="PF09648"/>
    </source>
</evidence>
<keyword evidence="1" id="KW-0812">Transmembrane</keyword>
<evidence type="ECO:0000256" key="1">
    <source>
        <dbReference type="SAM" id="Phobius"/>
    </source>
</evidence>
<keyword evidence="1" id="KW-0472">Membrane</keyword>
<proteinExistence type="predicted"/>
<evidence type="ECO:0000313" key="3">
    <source>
        <dbReference type="EMBL" id="SFB30164.1"/>
    </source>
</evidence>
<dbReference type="GO" id="GO:0016020">
    <property type="term" value="C:membrane"/>
    <property type="evidence" value="ECO:0007669"/>
    <property type="project" value="InterPro"/>
</dbReference>
<dbReference type="Proteomes" id="UP000198642">
    <property type="component" value="Unassembled WGS sequence"/>
</dbReference>
<feature type="domain" description="Regulatory protein YycH-like" evidence="2">
    <location>
        <begin position="42"/>
        <end position="255"/>
    </location>
</feature>
<dbReference type="RefSeq" id="WP_090240319.1">
    <property type="nucleotide sequence ID" value="NZ_FOJW01000014.1"/>
</dbReference>
<dbReference type="OrthoDB" id="2388036at2"/>
<dbReference type="Gene3D" id="2.40.128.690">
    <property type="entry name" value="YycH protein, domain 3-like"/>
    <property type="match status" value="1"/>
</dbReference>
<dbReference type="STRING" id="237679.SAMN04488072_11452"/>
<protein>
    <submittedName>
        <fullName evidence="3">Two-component signal transduction system YycFG, regulatory protein YycI</fullName>
    </submittedName>
</protein>
<gene>
    <name evidence="3" type="ORF">SAMN04488072_11452</name>
</gene>
<reference evidence="3 4" key="1">
    <citation type="submission" date="2016-10" db="EMBL/GenBank/DDBJ databases">
        <authorList>
            <person name="de Groot N.N."/>
        </authorList>
    </citation>
    <scope>NUCLEOTIDE SEQUENCE [LARGE SCALE GENOMIC DNA]</scope>
    <source>
        <strain evidence="3 4">CGMCC 1.3702</strain>
    </source>
</reference>
<feature type="transmembrane region" description="Helical" evidence="1">
    <location>
        <begin position="6"/>
        <end position="25"/>
    </location>
</feature>
<name>A0A1I0ZWN2_9BACI</name>
<keyword evidence="1" id="KW-1133">Transmembrane helix</keyword>